<evidence type="ECO:0008006" key="5">
    <source>
        <dbReference type="Google" id="ProtNLM"/>
    </source>
</evidence>
<dbReference type="EMBL" id="BNDX01000010">
    <property type="protein sequence ID" value="GHI32083.1"/>
    <property type="molecule type" value="Genomic_DNA"/>
</dbReference>
<gene>
    <name evidence="2" type="ORF">Sdagh_14090</name>
    <name evidence="3" type="ORF">Sdagh_38130</name>
</gene>
<evidence type="ECO:0000313" key="4">
    <source>
        <dbReference type="Proteomes" id="UP001052655"/>
    </source>
</evidence>
<protein>
    <recommendedName>
        <fullName evidence="5">Integral membrane protein</fullName>
    </recommendedName>
</protein>
<evidence type="ECO:0000313" key="3">
    <source>
        <dbReference type="EMBL" id="GHI32083.1"/>
    </source>
</evidence>
<organism evidence="3 4">
    <name type="scientific">Streptomyces daghestanicus</name>
    <dbReference type="NCBI Taxonomy" id="66885"/>
    <lineage>
        <taxon>Bacteria</taxon>
        <taxon>Bacillati</taxon>
        <taxon>Actinomycetota</taxon>
        <taxon>Actinomycetes</taxon>
        <taxon>Kitasatosporales</taxon>
        <taxon>Streptomycetaceae</taxon>
        <taxon>Streptomyces</taxon>
    </lineage>
</organism>
<feature type="transmembrane region" description="Helical" evidence="1">
    <location>
        <begin position="52"/>
        <end position="79"/>
    </location>
</feature>
<feature type="transmembrane region" description="Helical" evidence="1">
    <location>
        <begin position="21"/>
        <end position="40"/>
    </location>
</feature>
<evidence type="ECO:0000256" key="1">
    <source>
        <dbReference type="SAM" id="Phobius"/>
    </source>
</evidence>
<dbReference type="RefSeq" id="WP_226534774.1">
    <property type="nucleotide sequence ID" value="NZ_BMTC01000002.1"/>
</dbReference>
<sequence length="322" mass="33920">MTWGDTVRRIRSAWTYEETRTAAACSAAQWPAAWLAWWVLTRSVQDDYGIGYGGAFGLICLLLFAPLYLPVLGLLHTLLHIAPAAVLARTAPARRLPGPAWARHLAAVALLGAVWAVPVAWAAGSGFWSTALSCALLGAAPALAAGYARRGRRTESDLPGWGCWGVWFRAGAGGFLLFAGAFGGLALAARSGLVPEYEPPVLSAAQVTGVWRSGDGAVLRLDADGGAEPVRLPMKVTDRTDRSIPVCAGAGTWSLRRDGPYGEERAGVLVRPGASGSCDQDTYWTIGGTEDAPELFVLLGDPDAGDLLVLTRDQGSRAARLP</sequence>
<dbReference type="EMBL" id="BNDX01000003">
    <property type="protein sequence ID" value="GHI29679.1"/>
    <property type="molecule type" value="Genomic_DNA"/>
</dbReference>
<feature type="transmembrane region" description="Helical" evidence="1">
    <location>
        <begin position="166"/>
        <end position="189"/>
    </location>
</feature>
<keyword evidence="4" id="KW-1185">Reference proteome</keyword>
<evidence type="ECO:0000313" key="2">
    <source>
        <dbReference type="EMBL" id="GHI29679.1"/>
    </source>
</evidence>
<feature type="transmembrane region" description="Helical" evidence="1">
    <location>
        <begin position="100"/>
        <end position="121"/>
    </location>
</feature>
<dbReference type="Proteomes" id="UP001052655">
    <property type="component" value="Unassembled WGS sequence"/>
</dbReference>
<feature type="transmembrane region" description="Helical" evidence="1">
    <location>
        <begin position="127"/>
        <end position="145"/>
    </location>
</feature>
<reference evidence="3" key="1">
    <citation type="submission" date="2024-05" db="EMBL/GenBank/DDBJ databases">
        <title>Whole genome shotgun sequence of Streptomyces daghestanicus NBRC 12762.</title>
        <authorList>
            <person name="Komaki H."/>
            <person name="Tamura T."/>
        </authorList>
    </citation>
    <scope>NUCLEOTIDE SEQUENCE</scope>
    <source>
        <strain evidence="3">NBRC 12762</strain>
    </source>
</reference>
<proteinExistence type="predicted"/>
<accession>A0ABQ3Q474</accession>
<keyword evidence="1" id="KW-1133">Transmembrane helix</keyword>
<name>A0ABQ3Q474_9ACTN</name>
<keyword evidence="1" id="KW-0812">Transmembrane</keyword>
<comment type="caution">
    <text evidence="3">The sequence shown here is derived from an EMBL/GenBank/DDBJ whole genome shotgun (WGS) entry which is preliminary data.</text>
</comment>
<keyword evidence="1" id="KW-0472">Membrane</keyword>